<proteinExistence type="predicted"/>
<sequence length="164" mass="17758">MALSDPGLEILVNSPEAVENAHFTALIYKKYNPVPDNNVETATGTCIDTIQGFKNEKPNRDVWGRAISEACWTAKQSFSDRFDNASDQAVETIAALPPTQQEGAAALFSYGMGIVRKITNQASDGILDIDTKELLAGNWNKLTEVDNDVKAGCSAARDALNSMF</sequence>
<dbReference type="RefSeq" id="XP_044675431.1">
    <property type="nucleotide sequence ID" value="XM_044830515.1"/>
</dbReference>
<dbReference type="AlphaFoldDB" id="A0A9P8IHY4"/>
<reference evidence="1" key="1">
    <citation type="journal article" date="2021" name="Mol. Plant Microbe Interact.">
        <title>Telomere to telomere genome assembly of Fusarium musae F31, causal agent of crown rot disease of banana.</title>
        <authorList>
            <person name="Degradi L."/>
            <person name="Tava V."/>
            <person name="Kunova A."/>
            <person name="Cortesi P."/>
            <person name="Saracchi M."/>
            <person name="Pasquali M."/>
        </authorList>
    </citation>
    <scope>NUCLEOTIDE SEQUENCE</scope>
    <source>
        <strain evidence="1">F31</strain>
    </source>
</reference>
<keyword evidence="2" id="KW-1185">Reference proteome</keyword>
<evidence type="ECO:0000313" key="1">
    <source>
        <dbReference type="EMBL" id="KAG9496431.1"/>
    </source>
</evidence>
<dbReference type="KEGG" id="fmu:J7337_013019"/>
<evidence type="ECO:0000313" key="2">
    <source>
        <dbReference type="Proteomes" id="UP000827133"/>
    </source>
</evidence>
<comment type="caution">
    <text evidence="1">The sequence shown here is derived from an EMBL/GenBank/DDBJ whole genome shotgun (WGS) entry which is preliminary data.</text>
</comment>
<dbReference type="EMBL" id="JAHBCI010000010">
    <property type="protein sequence ID" value="KAG9496431.1"/>
    <property type="molecule type" value="Genomic_DNA"/>
</dbReference>
<accession>A0A9P8IHY4</accession>
<protein>
    <submittedName>
        <fullName evidence="1">Uncharacterized protein</fullName>
    </submittedName>
</protein>
<organism evidence="1 2">
    <name type="scientific">Fusarium musae</name>
    <dbReference type="NCBI Taxonomy" id="1042133"/>
    <lineage>
        <taxon>Eukaryota</taxon>
        <taxon>Fungi</taxon>
        <taxon>Dikarya</taxon>
        <taxon>Ascomycota</taxon>
        <taxon>Pezizomycotina</taxon>
        <taxon>Sordariomycetes</taxon>
        <taxon>Hypocreomycetidae</taxon>
        <taxon>Hypocreales</taxon>
        <taxon>Nectriaceae</taxon>
        <taxon>Fusarium</taxon>
    </lineage>
</organism>
<gene>
    <name evidence="1" type="ORF">J7337_013019</name>
</gene>
<name>A0A9P8IHY4_9HYPO</name>
<dbReference type="Proteomes" id="UP000827133">
    <property type="component" value="Unassembled WGS sequence"/>
</dbReference>
<dbReference type="GeneID" id="68320875"/>